<dbReference type="EMBL" id="AP027141">
    <property type="protein sequence ID" value="BDV31900.1"/>
    <property type="molecule type" value="Genomic_DNA"/>
</dbReference>
<dbReference type="PRINTS" id="PR00455">
    <property type="entry name" value="HTHTETR"/>
</dbReference>
<name>A0ABM8E2A6_9MICO</name>
<feature type="DNA-binding region" description="H-T-H motif" evidence="5">
    <location>
        <begin position="43"/>
        <end position="62"/>
    </location>
</feature>
<dbReference type="Pfam" id="PF00440">
    <property type="entry name" value="TetR_N"/>
    <property type="match status" value="1"/>
</dbReference>
<evidence type="ECO:0000256" key="5">
    <source>
        <dbReference type="PROSITE-ProRule" id="PRU00335"/>
    </source>
</evidence>
<evidence type="ECO:0000256" key="2">
    <source>
        <dbReference type="ARBA" id="ARBA00023015"/>
    </source>
</evidence>
<gene>
    <name evidence="7" type="ORF">Microterr_25600</name>
</gene>
<evidence type="ECO:0000313" key="7">
    <source>
        <dbReference type="EMBL" id="BDV31900.1"/>
    </source>
</evidence>
<proteinExistence type="predicted"/>
<feature type="domain" description="HTH tetR-type" evidence="6">
    <location>
        <begin position="20"/>
        <end position="80"/>
    </location>
</feature>
<reference evidence="7 8" key="1">
    <citation type="submission" date="2022-12" db="EMBL/GenBank/DDBJ databases">
        <title>Microbacterium terricola strain KV-448 chromosome, complete genome.</title>
        <authorList>
            <person name="Oshima T."/>
            <person name="Moriya T."/>
            <person name="Bessho Y."/>
        </authorList>
    </citation>
    <scope>NUCLEOTIDE SEQUENCE [LARGE SCALE GENOMIC DNA]</scope>
    <source>
        <strain evidence="7 8">KV-448</strain>
    </source>
</reference>
<dbReference type="PROSITE" id="PS50977">
    <property type="entry name" value="HTH_TETR_2"/>
    <property type="match status" value="1"/>
</dbReference>
<dbReference type="SUPFAM" id="SSF46689">
    <property type="entry name" value="Homeodomain-like"/>
    <property type="match status" value="1"/>
</dbReference>
<evidence type="ECO:0000256" key="4">
    <source>
        <dbReference type="ARBA" id="ARBA00023163"/>
    </source>
</evidence>
<evidence type="ECO:0000313" key="8">
    <source>
        <dbReference type="Proteomes" id="UP001317779"/>
    </source>
</evidence>
<keyword evidence="2" id="KW-0805">Transcription regulation</keyword>
<protein>
    <submittedName>
        <fullName evidence="7">TetR family transcriptional regulator</fullName>
    </submittedName>
</protein>
<dbReference type="InterPro" id="IPR001647">
    <property type="entry name" value="HTH_TetR"/>
</dbReference>
<organism evidence="7 8">
    <name type="scientific">Microbacterium terricola</name>
    <dbReference type="NCBI Taxonomy" id="344163"/>
    <lineage>
        <taxon>Bacteria</taxon>
        <taxon>Bacillati</taxon>
        <taxon>Actinomycetota</taxon>
        <taxon>Actinomycetes</taxon>
        <taxon>Micrococcales</taxon>
        <taxon>Microbacteriaceae</taxon>
        <taxon>Microbacterium</taxon>
    </lineage>
</organism>
<evidence type="ECO:0000259" key="6">
    <source>
        <dbReference type="PROSITE" id="PS50977"/>
    </source>
</evidence>
<dbReference type="PANTHER" id="PTHR30055:SF234">
    <property type="entry name" value="HTH-TYPE TRANSCRIPTIONAL REGULATOR BETI"/>
    <property type="match status" value="1"/>
</dbReference>
<dbReference type="Gene3D" id="1.10.357.10">
    <property type="entry name" value="Tetracycline Repressor, domain 2"/>
    <property type="match status" value="1"/>
</dbReference>
<keyword evidence="4" id="KW-0804">Transcription</keyword>
<dbReference type="InterPro" id="IPR036271">
    <property type="entry name" value="Tet_transcr_reg_TetR-rel_C_sf"/>
</dbReference>
<dbReference type="Pfam" id="PF13977">
    <property type="entry name" value="TetR_C_6"/>
    <property type="match status" value="1"/>
</dbReference>
<dbReference type="PROSITE" id="PS01081">
    <property type="entry name" value="HTH_TETR_1"/>
    <property type="match status" value="1"/>
</dbReference>
<keyword evidence="3 5" id="KW-0238">DNA-binding</keyword>
<dbReference type="Proteomes" id="UP001317779">
    <property type="component" value="Chromosome"/>
</dbReference>
<dbReference type="InterPro" id="IPR023772">
    <property type="entry name" value="DNA-bd_HTH_TetR-type_CS"/>
</dbReference>
<dbReference type="PANTHER" id="PTHR30055">
    <property type="entry name" value="HTH-TYPE TRANSCRIPTIONAL REGULATOR RUTR"/>
    <property type="match status" value="1"/>
</dbReference>
<dbReference type="InterPro" id="IPR039538">
    <property type="entry name" value="BetI_C"/>
</dbReference>
<evidence type="ECO:0000256" key="3">
    <source>
        <dbReference type="ARBA" id="ARBA00023125"/>
    </source>
</evidence>
<accession>A0ABM8E2A6</accession>
<keyword evidence="1" id="KW-0678">Repressor</keyword>
<dbReference type="SUPFAM" id="SSF48498">
    <property type="entry name" value="Tetracyclin repressor-like, C-terminal domain"/>
    <property type="match status" value="1"/>
</dbReference>
<sequence>MGRYSDSVAETRRGNYAAGRARRDQILDAAAAKFAEKGYAETSLAEIAREAGLTTPGLTHHFPSKLHLLIGITERRFDLAAEIVRKAPPDRDGLGPLRLMLGLAETFAGQPALIELFVLVAAEAADPNSPARSFYEERYAATIAELVASFEAGVRAGRLRDDLDYRAIAQECIAISDGLQLQWVITNGSTDILAIIRSHLERLALTILAPGNPATLYG</sequence>
<dbReference type="InterPro" id="IPR009057">
    <property type="entry name" value="Homeodomain-like_sf"/>
</dbReference>
<keyword evidence="8" id="KW-1185">Reference proteome</keyword>
<evidence type="ECO:0000256" key="1">
    <source>
        <dbReference type="ARBA" id="ARBA00022491"/>
    </source>
</evidence>
<dbReference type="InterPro" id="IPR050109">
    <property type="entry name" value="HTH-type_TetR-like_transc_reg"/>
</dbReference>